<dbReference type="InterPro" id="IPR037523">
    <property type="entry name" value="VOC_core"/>
</dbReference>
<dbReference type="Proteomes" id="UP000305848">
    <property type="component" value="Unassembled WGS sequence"/>
</dbReference>
<name>A0A4U3LB00_9BACT</name>
<dbReference type="SUPFAM" id="SSF54593">
    <property type="entry name" value="Glyoxalase/Bleomycin resistance protein/Dihydroxybiphenyl dioxygenase"/>
    <property type="match status" value="1"/>
</dbReference>
<dbReference type="OrthoDB" id="192739at2"/>
<dbReference type="RefSeq" id="WP_137260149.1">
    <property type="nucleotide sequence ID" value="NZ_SZQL01000001.1"/>
</dbReference>
<dbReference type="InterPro" id="IPR029068">
    <property type="entry name" value="Glyas_Bleomycin-R_OHBP_Dase"/>
</dbReference>
<protein>
    <submittedName>
        <fullName evidence="3">VOC family protein</fullName>
    </submittedName>
</protein>
<dbReference type="PANTHER" id="PTHR21366:SF22">
    <property type="entry name" value="VOC DOMAIN-CONTAINING PROTEIN"/>
    <property type="match status" value="1"/>
</dbReference>
<proteinExistence type="predicted"/>
<accession>A0A4U3LB00</accession>
<reference evidence="3 4" key="1">
    <citation type="submission" date="2019-05" db="EMBL/GenBank/DDBJ databases">
        <title>Panacibacter sp. strain 17mud1-8 Genome sequencing and assembly.</title>
        <authorList>
            <person name="Chhetri G."/>
        </authorList>
    </citation>
    <scope>NUCLEOTIDE SEQUENCE [LARGE SCALE GENOMIC DNA]</scope>
    <source>
        <strain evidence="3 4">17mud1-8</strain>
    </source>
</reference>
<keyword evidence="4" id="KW-1185">Reference proteome</keyword>
<feature type="chain" id="PRO_5020388084" evidence="1">
    <location>
        <begin position="23"/>
        <end position="152"/>
    </location>
</feature>
<dbReference type="PROSITE" id="PS51819">
    <property type="entry name" value="VOC"/>
    <property type="match status" value="1"/>
</dbReference>
<keyword evidence="1" id="KW-0732">Signal</keyword>
<dbReference type="CDD" id="cd06587">
    <property type="entry name" value="VOC"/>
    <property type="match status" value="1"/>
</dbReference>
<dbReference type="AlphaFoldDB" id="A0A4U3LB00"/>
<dbReference type="Gene3D" id="3.10.180.10">
    <property type="entry name" value="2,3-Dihydroxybiphenyl 1,2-Dioxygenase, domain 1"/>
    <property type="match status" value="1"/>
</dbReference>
<dbReference type="InterPro" id="IPR050383">
    <property type="entry name" value="GlyoxalaseI/FosfomycinResist"/>
</dbReference>
<evidence type="ECO:0000259" key="2">
    <source>
        <dbReference type="PROSITE" id="PS51819"/>
    </source>
</evidence>
<sequence>MNKICSFFCLLLCIAFTTVSLAQSQTTPRFNHTTIYVVDLQKSADFYRKVMQLQEIPEPFHDNRHVWFKIGEHAELHVVQGAKAVTPHDINIHLAFSVPSVEAFAKHLDVMNVKYGNWAQNTKEPQLRPDGIKQIYFQDPEGYWIEVNDDKF</sequence>
<evidence type="ECO:0000256" key="1">
    <source>
        <dbReference type="SAM" id="SignalP"/>
    </source>
</evidence>
<dbReference type="PANTHER" id="PTHR21366">
    <property type="entry name" value="GLYOXALASE FAMILY PROTEIN"/>
    <property type="match status" value="1"/>
</dbReference>
<evidence type="ECO:0000313" key="4">
    <source>
        <dbReference type="Proteomes" id="UP000305848"/>
    </source>
</evidence>
<gene>
    <name evidence="3" type="ORF">FC093_02530</name>
</gene>
<comment type="caution">
    <text evidence="3">The sequence shown here is derived from an EMBL/GenBank/DDBJ whole genome shotgun (WGS) entry which is preliminary data.</text>
</comment>
<feature type="domain" description="VOC" evidence="2">
    <location>
        <begin position="29"/>
        <end position="150"/>
    </location>
</feature>
<dbReference type="InterPro" id="IPR004360">
    <property type="entry name" value="Glyas_Fos-R_dOase_dom"/>
</dbReference>
<feature type="signal peptide" evidence="1">
    <location>
        <begin position="1"/>
        <end position="22"/>
    </location>
</feature>
<evidence type="ECO:0000313" key="3">
    <source>
        <dbReference type="EMBL" id="TKK71909.1"/>
    </source>
</evidence>
<dbReference type="EMBL" id="SZQL01000001">
    <property type="protein sequence ID" value="TKK71909.1"/>
    <property type="molecule type" value="Genomic_DNA"/>
</dbReference>
<dbReference type="Pfam" id="PF00903">
    <property type="entry name" value="Glyoxalase"/>
    <property type="match status" value="1"/>
</dbReference>
<organism evidence="3 4">
    <name type="scientific">Ilyomonas limi</name>
    <dbReference type="NCBI Taxonomy" id="2575867"/>
    <lineage>
        <taxon>Bacteria</taxon>
        <taxon>Pseudomonadati</taxon>
        <taxon>Bacteroidota</taxon>
        <taxon>Chitinophagia</taxon>
        <taxon>Chitinophagales</taxon>
        <taxon>Chitinophagaceae</taxon>
        <taxon>Ilyomonas</taxon>
    </lineage>
</organism>